<dbReference type="AlphaFoldDB" id="E2B203"/>
<sequence>KLKNDRLYIVFCTNATGSHKLPPYYIYEYEHETVKKYLKNEESVIFKKKGDGWENDIISNWYNNVFINLVSDHHQKTETIGKVILLTKLYKEFEDDMQNDNFEILFFPSSAYTILQSL</sequence>
<dbReference type="EMBL" id="GL445031">
    <property type="protein sequence ID" value="EFN60259.1"/>
    <property type="molecule type" value="Genomic_DNA"/>
</dbReference>
<feature type="non-terminal residue" evidence="2">
    <location>
        <position position="1"/>
    </location>
</feature>
<dbReference type="Pfam" id="PF03184">
    <property type="entry name" value="DDE_1"/>
    <property type="match status" value="1"/>
</dbReference>
<evidence type="ECO:0000259" key="1">
    <source>
        <dbReference type="Pfam" id="PF03184"/>
    </source>
</evidence>
<reference evidence="2 3" key="1">
    <citation type="journal article" date="2010" name="Science">
        <title>Genomic comparison of the ants Camponotus floridanus and Harpegnathos saltator.</title>
        <authorList>
            <person name="Bonasio R."/>
            <person name="Zhang G."/>
            <person name="Ye C."/>
            <person name="Mutti N.S."/>
            <person name="Fang X."/>
            <person name="Qin N."/>
            <person name="Donahue G."/>
            <person name="Yang P."/>
            <person name="Li Q."/>
            <person name="Li C."/>
            <person name="Zhang P."/>
            <person name="Huang Z."/>
            <person name="Berger S.L."/>
            <person name="Reinberg D."/>
            <person name="Wang J."/>
            <person name="Liebig J."/>
        </authorList>
    </citation>
    <scope>NUCLEOTIDE SEQUENCE [LARGE SCALE GENOMIC DNA]</scope>
    <source>
        <strain evidence="3">C129</strain>
    </source>
</reference>
<dbReference type="Proteomes" id="UP000000311">
    <property type="component" value="Unassembled WGS sequence"/>
</dbReference>
<evidence type="ECO:0000313" key="3">
    <source>
        <dbReference type="Proteomes" id="UP000000311"/>
    </source>
</evidence>
<accession>E2B203</accession>
<name>E2B203_CAMFO</name>
<dbReference type="GO" id="GO:0003676">
    <property type="term" value="F:nucleic acid binding"/>
    <property type="evidence" value="ECO:0007669"/>
    <property type="project" value="InterPro"/>
</dbReference>
<keyword evidence="3" id="KW-1185">Reference proteome</keyword>
<dbReference type="InterPro" id="IPR004875">
    <property type="entry name" value="DDE_SF_endonuclease_dom"/>
</dbReference>
<protein>
    <submittedName>
        <fullName evidence="2">Jerky protein</fullName>
    </submittedName>
</protein>
<feature type="domain" description="DDE-1" evidence="1">
    <location>
        <begin position="5"/>
        <end position="117"/>
    </location>
</feature>
<feature type="non-terminal residue" evidence="2">
    <location>
        <position position="118"/>
    </location>
</feature>
<evidence type="ECO:0000313" key="2">
    <source>
        <dbReference type="EMBL" id="EFN60259.1"/>
    </source>
</evidence>
<dbReference type="InParanoid" id="E2B203"/>
<gene>
    <name evidence="2" type="ORF">EAG_04338</name>
</gene>
<organism evidence="3">
    <name type="scientific">Camponotus floridanus</name>
    <name type="common">Florida carpenter ant</name>
    <dbReference type="NCBI Taxonomy" id="104421"/>
    <lineage>
        <taxon>Eukaryota</taxon>
        <taxon>Metazoa</taxon>
        <taxon>Ecdysozoa</taxon>
        <taxon>Arthropoda</taxon>
        <taxon>Hexapoda</taxon>
        <taxon>Insecta</taxon>
        <taxon>Pterygota</taxon>
        <taxon>Neoptera</taxon>
        <taxon>Endopterygota</taxon>
        <taxon>Hymenoptera</taxon>
        <taxon>Apocrita</taxon>
        <taxon>Aculeata</taxon>
        <taxon>Formicoidea</taxon>
        <taxon>Formicidae</taxon>
        <taxon>Formicinae</taxon>
        <taxon>Camponotus</taxon>
    </lineage>
</organism>
<proteinExistence type="predicted"/>